<dbReference type="Pfam" id="PF05222">
    <property type="entry name" value="AlaDh_PNT_N"/>
    <property type="match status" value="1"/>
</dbReference>
<dbReference type="PIRSF" id="PIRSF018250">
    <property type="entry name" value="Saccharopine_DH_Lys"/>
    <property type="match status" value="1"/>
</dbReference>
<proteinExistence type="predicted"/>
<dbReference type="SMART" id="SM01003">
    <property type="entry name" value="AlaDh_PNT_N"/>
    <property type="match status" value="1"/>
</dbReference>
<dbReference type="Proteomes" id="UP000652681">
    <property type="component" value="Unassembled WGS sequence"/>
</dbReference>
<dbReference type="Gene3D" id="3.40.50.720">
    <property type="entry name" value="NAD(P)-binding Rossmann-like Domain"/>
    <property type="match status" value="2"/>
</dbReference>
<dbReference type="RefSeq" id="WP_163492970.1">
    <property type="nucleotide sequence ID" value="NZ_JACVEL010000017.1"/>
</dbReference>
<evidence type="ECO:0000256" key="2">
    <source>
        <dbReference type="PIRSR" id="PIRSR018250-1"/>
    </source>
</evidence>
<feature type="binding site" evidence="3">
    <location>
        <position position="227"/>
    </location>
    <ligand>
        <name>NAD(+)</name>
        <dbReference type="ChEBI" id="CHEBI:57540"/>
    </ligand>
</feature>
<name>A0A8J6PNF3_9FLAO</name>
<dbReference type="GO" id="GO:0004754">
    <property type="term" value="F:saccharopine dehydrogenase (NAD+, L-lysine-forming) activity"/>
    <property type="evidence" value="ECO:0007669"/>
    <property type="project" value="InterPro"/>
</dbReference>
<gene>
    <name evidence="5" type="ORF">H9Y05_15395</name>
</gene>
<dbReference type="GO" id="GO:0009085">
    <property type="term" value="P:lysine biosynthetic process"/>
    <property type="evidence" value="ECO:0007669"/>
    <property type="project" value="InterPro"/>
</dbReference>
<dbReference type="InterPro" id="IPR027281">
    <property type="entry name" value="Lys1"/>
</dbReference>
<feature type="active site" description="Proton acceptor" evidence="2">
    <location>
        <position position="75"/>
    </location>
</feature>
<evidence type="ECO:0000259" key="4">
    <source>
        <dbReference type="SMART" id="SM01003"/>
    </source>
</evidence>
<evidence type="ECO:0000313" key="6">
    <source>
        <dbReference type="Proteomes" id="UP000652681"/>
    </source>
</evidence>
<dbReference type="EMBL" id="JACVEL010000017">
    <property type="protein sequence ID" value="MBC9813860.1"/>
    <property type="molecule type" value="Genomic_DNA"/>
</dbReference>
<keyword evidence="1" id="KW-0560">Oxidoreductase</keyword>
<evidence type="ECO:0000256" key="3">
    <source>
        <dbReference type="PIRSR" id="PIRSR018250-3"/>
    </source>
</evidence>
<dbReference type="SUPFAM" id="SSF52283">
    <property type="entry name" value="Formate/glycerate dehydrogenase catalytic domain-like"/>
    <property type="match status" value="1"/>
</dbReference>
<sequence length="409" mass="46458">MKQVRLGIIREGKVPNDHRVPLTPKQCKTVEAQYPEVKIVVQPSAIRCFKDEEYEAQGIEINEDLTSCDIIIGVKEVNLEDLIPEKKFMFFSHTIKKQPYNQKLLRAILDKKIQLIDYEVLKDKFDKRIIGFGRYAGIVGCYNGFRTLGLKLGMYELKPANQCANRKEMEGELSKVVLPSDARVVLTGWGRVGNGAREVIDLLPIKEVAPSEFLNKQFDEPIYTHLDIEDYYVPKDGSEFDKGEFYTHPEKYTAVLEQFIEKGTLMYIPCHFWSSKSPFLLTKECLRKEGLKLKVVADISCDIAGPIACTIRSSKIADPVYGYDPVSEAETDFMNEGAIAVMAIDNLPCELPKDASEDFGNELIKNVFPPLFREDPDRVIERGSETDLQGRLMPGFNYLSDYANELDIV</sequence>
<dbReference type="PANTHER" id="PTHR11133">
    <property type="entry name" value="SACCHAROPINE DEHYDROGENASE"/>
    <property type="match status" value="1"/>
</dbReference>
<keyword evidence="3" id="KW-0520">NAD</keyword>
<feature type="binding site" evidence="3">
    <location>
        <begin position="190"/>
        <end position="191"/>
    </location>
    <ligand>
        <name>NAD(+)</name>
        <dbReference type="ChEBI" id="CHEBI:57540"/>
    </ligand>
</feature>
<dbReference type="InterPro" id="IPR007886">
    <property type="entry name" value="AlaDH/PNT_N"/>
</dbReference>
<dbReference type="PANTHER" id="PTHR11133:SF22">
    <property type="entry name" value="ALPHA-AMINOADIPIC SEMIALDEHYDE SYNTHASE, MITOCHONDRIAL"/>
    <property type="match status" value="1"/>
</dbReference>
<dbReference type="AlphaFoldDB" id="A0A8J6PNF3"/>
<dbReference type="CDD" id="cd05199">
    <property type="entry name" value="SDH_like"/>
    <property type="match status" value="1"/>
</dbReference>
<accession>A0A8J6PNF3</accession>
<dbReference type="InterPro" id="IPR051168">
    <property type="entry name" value="AASS"/>
</dbReference>
<keyword evidence="6" id="KW-1185">Reference proteome</keyword>
<protein>
    <submittedName>
        <fullName evidence="5">Alanine dehydrogenase</fullName>
    </submittedName>
</protein>
<reference evidence="5" key="1">
    <citation type="submission" date="2020-09" db="EMBL/GenBank/DDBJ databases">
        <title>Taishania pollutisoli gen. nov., sp. nov., Isolated from Tetrabromobisphenol A-Contaminated Soil.</title>
        <authorList>
            <person name="Chen Q."/>
        </authorList>
    </citation>
    <scope>NUCLEOTIDE SEQUENCE</scope>
    <source>
        <strain evidence="5">CZZ-1</strain>
    </source>
</reference>
<evidence type="ECO:0000256" key="1">
    <source>
        <dbReference type="ARBA" id="ARBA00023002"/>
    </source>
</evidence>
<comment type="caution">
    <text evidence="5">The sequence shown here is derived from an EMBL/GenBank/DDBJ whole genome shotgun (WGS) entry which is preliminary data.</text>
</comment>
<feature type="active site" description="Proton donor" evidence="2">
    <location>
        <position position="93"/>
    </location>
</feature>
<organism evidence="5 6">
    <name type="scientific">Taishania pollutisoli</name>
    <dbReference type="NCBI Taxonomy" id="2766479"/>
    <lineage>
        <taxon>Bacteria</taxon>
        <taxon>Pseudomonadati</taxon>
        <taxon>Bacteroidota</taxon>
        <taxon>Flavobacteriia</taxon>
        <taxon>Flavobacteriales</taxon>
        <taxon>Crocinitomicaceae</taxon>
        <taxon>Taishania</taxon>
    </lineage>
</organism>
<feature type="domain" description="Alanine dehydrogenase/pyridine nucleotide transhydrogenase N-terminal" evidence="4">
    <location>
        <begin position="7"/>
        <end position="139"/>
    </location>
</feature>
<feature type="binding site" evidence="3">
    <location>
        <begin position="344"/>
        <end position="347"/>
    </location>
    <ligand>
        <name>NAD(+)</name>
        <dbReference type="ChEBI" id="CHEBI:57540"/>
    </ligand>
</feature>
<evidence type="ECO:0000313" key="5">
    <source>
        <dbReference type="EMBL" id="MBC9813860.1"/>
    </source>
</evidence>